<sequence>MDTCYPNQKKGLLDTFELYTGKVIFTLPVSADDICGFCFWAGRDKGKTTKKEILAKTIEKYLQEIKAWHLLHGKKYPDLVEPTVKVLLRSSAKADALVPFKEKKGAIHVRHLICFTECLEVSDPKDEAIFDLAIVAFWGMARLGELTSPLAKGELNIPTLVFAADVSWEGTGENSVAVLTLHDART</sequence>
<dbReference type="PANTHER" id="PTHR34605">
    <property type="entry name" value="PHAGE_INTEGRASE DOMAIN-CONTAINING PROTEIN"/>
    <property type="match status" value="1"/>
</dbReference>
<organism evidence="1 2">
    <name type="scientific">Puccinia coronata f. sp. avenae</name>
    <dbReference type="NCBI Taxonomy" id="200324"/>
    <lineage>
        <taxon>Eukaryota</taxon>
        <taxon>Fungi</taxon>
        <taxon>Dikarya</taxon>
        <taxon>Basidiomycota</taxon>
        <taxon>Pucciniomycotina</taxon>
        <taxon>Pucciniomycetes</taxon>
        <taxon>Pucciniales</taxon>
        <taxon>Pucciniaceae</taxon>
        <taxon>Puccinia</taxon>
    </lineage>
</organism>
<accession>A0A2N5U8D2</accession>
<evidence type="ECO:0000313" key="2">
    <source>
        <dbReference type="Proteomes" id="UP000235392"/>
    </source>
</evidence>
<proteinExistence type="predicted"/>
<evidence type="ECO:0000313" key="1">
    <source>
        <dbReference type="EMBL" id="PLW34013.1"/>
    </source>
</evidence>
<reference evidence="1 2" key="1">
    <citation type="submission" date="2017-11" db="EMBL/GenBank/DDBJ databases">
        <title>De novo assembly and phasing of dikaryotic genomes from two isolates of Puccinia coronata f. sp. avenae, the causal agent of oat crown rust.</title>
        <authorList>
            <person name="Miller M.E."/>
            <person name="Zhang Y."/>
            <person name="Omidvar V."/>
            <person name="Sperschneider J."/>
            <person name="Schwessinger B."/>
            <person name="Raley C."/>
            <person name="Palmer J.M."/>
            <person name="Garnica D."/>
            <person name="Upadhyaya N."/>
            <person name="Rathjen J."/>
            <person name="Taylor J.M."/>
            <person name="Park R.F."/>
            <person name="Dodds P.N."/>
            <person name="Hirsch C.D."/>
            <person name="Kianian S.F."/>
            <person name="Figueroa M."/>
        </authorList>
    </citation>
    <scope>NUCLEOTIDE SEQUENCE [LARGE SCALE GENOMIC DNA]</scope>
    <source>
        <strain evidence="1">12SD80</strain>
    </source>
</reference>
<comment type="caution">
    <text evidence="1">The sequence shown here is derived from an EMBL/GenBank/DDBJ whole genome shotgun (WGS) entry which is preliminary data.</text>
</comment>
<gene>
    <name evidence="1" type="ORF">PCASD_22334</name>
</gene>
<dbReference type="PANTHER" id="PTHR34605:SF3">
    <property type="entry name" value="P CELL-TYPE AGGLUTINATION PROTEIN MAP4-LIKE-RELATED"/>
    <property type="match status" value="1"/>
</dbReference>
<dbReference type="AlphaFoldDB" id="A0A2N5U8D2"/>
<protein>
    <submittedName>
        <fullName evidence="1">Uncharacterized protein</fullName>
    </submittedName>
</protein>
<dbReference type="InterPro" id="IPR052925">
    <property type="entry name" value="Phage_Integrase-like_Recomb"/>
</dbReference>
<dbReference type="EMBL" id="PGCI01000207">
    <property type="protein sequence ID" value="PLW34013.1"/>
    <property type="molecule type" value="Genomic_DNA"/>
</dbReference>
<dbReference type="Proteomes" id="UP000235392">
    <property type="component" value="Unassembled WGS sequence"/>
</dbReference>
<name>A0A2N5U8D2_9BASI</name>